<dbReference type="Proteomes" id="UP000006002">
    <property type="component" value="Unassembled WGS sequence"/>
</dbReference>
<proteinExistence type="predicted"/>
<dbReference type="HOGENOM" id="CLU_3040905_0_0_9"/>
<accession>A5ZPV1</accession>
<reference evidence="1 2" key="2">
    <citation type="submission" date="2007-04" db="EMBL/GenBank/DDBJ databases">
        <title>Draft genome sequence of Ruminococcus obeum (ATCC 29174).</title>
        <authorList>
            <person name="Sudarsanam P."/>
            <person name="Ley R."/>
            <person name="Guruge J."/>
            <person name="Turnbaugh P.J."/>
            <person name="Mahowald M."/>
            <person name="Liep D."/>
            <person name="Gordon J."/>
        </authorList>
    </citation>
    <scope>NUCLEOTIDE SEQUENCE [LARGE SCALE GENOMIC DNA]</scope>
    <source>
        <strain evidence="1 2">ATCC 29174</strain>
    </source>
</reference>
<dbReference type="RefSeq" id="WP_005424350.1">
    <property type="nucleotide sequence ID" value="NZ_CP102265.1"/>
</dbReference>
<dbReference type="GeneID" id="79804371"/>
<name>A5ZPV1_9FIRM</name>
<dbReference type="AlphaFoldDB" id="A5ZPV1"/>
<protein>
    <submittedName>
        <fullName evidence="1">Uncharacterized protein</fullName>
    </submittedName>
</protein>
<evidence type="ECO:0000313" key="2">
    <source>
        <dbReference type="Proteomes" id="UP000006002"/>
    </source>
</evidence>
<reference evidence="1 2" key="1">
    <citation type="submission" date="2007-03" db="EMBL/GenBank/DDBJ databases">
        <authorList>
            <person name="Fulton L."/>
            <person name="Clifton S."/>
            <person name="Fulton B."/>
            <person name="Xu J."/>
            <person name="Minx P."/>
            <person name="Pepin K.H."/>
            <person name="Johnson M."/>
            <person name="Thiruvilangam P."/>
            <person name="Bhonagiri V."/>
            <person name="Nash W.E."/>
            <person name="Mardis E.R."/>
            <person name="Wilson R.K."/>
        </authorList>
    </citation>
    <scope>NUCLEOTIDE SEQUENCE [LARGE SCALE GENOMIC DNA]</scope>
    <source>
        <strain evidence="1 2">ATCC 29174</strain>
    </source>
</reference>
<sequence length="54" mass="6332">MNKKITIQPQAPLVPEKDAFVLELQRLLACYQLADQRDREIVWSVLNKYVPHIV</sequence>
<organism evidence="1 2">
    <name type="scientific">Blautia obeum ATCC 29174</name>
    <dbReference type="NCBI Taxonomy" id="411459"/>
    <lineage>
        <taxon>Bacteria</taxon>
        <taxon>Bacillati</taxon>
        <taxon>Bacillota</taxon>
        <taxon>Clostridia</taxon>
        <taxon>Lachnospirales</taxon>
        <taxon>Lachnospiraceae</taxon>
        <taxon>Blautia</taxon>
    </lineage>
</organism>
<comment type="caution">
    <text evidence="1">The sequence shown here is derived from an EMBL/GenBank/DDBJ whole genome shotgun (WGS) entry which is preliminary data.</text>
</comment>
<dbReference type="EMBL" id="AAVO02000003">
    <property type="protein sequence ID" value="EDM88115.1"/>
    <property type="molecule type" value="Genomic_DNA"/>
</dbReference>
<evidence type="ECO:0000313" key="1">
    <source>
        <dbReference type="EMBL" id="EDM88115.1"/>
    </source>
</evidence>
<gene>
    <name evidence="1" type="ORF">RUMOBE_01021</name>
</gene>